<dbReference type="RefSeq" id="WP_186922133.1">
    <property type="nucleotide sequence ID" value="NZ_JACOFW010000005.1"/>
</dbReference>
<dbReference type="PANTHER" id="PTHR11203:SF37">
    <property type="entry name" value="INTEGRATOR COMPLEX SUBUNIT 11"/>
    <property type="match status" value="1"/>
</dbReference>
<dbReference type="SMART" id="SM00849">
    <property type="entry name" value="Lactamase_B"/>
    <property type="match status" value="1"/>
</dbReference>
<dbReference type="Pfam" id="PF10996">
    <property type="entry name" value="Beta-Casp"/>
    <property type="match status" value="1"/>
</dbReference>
<dbReference type="EMBL" id="JACOFW010000005">
    <property type="protein sequence ID" value="MBC3807051.1"/>
    <property type="molecule type" value="Genomic_DNA"/>
</dbReference>
<dbReference type="Proteomes" id="UP000648257">
    <property type="component" value="Unassembled WGS sequence"/>
</dbReference>
<dbReference type="SUPFAM" id="SSF56281">
    <property type="entry name" value="Metallo-hydrolase/oxidoreductase"/>
    <property type="match status" value="1"/>
</dbReference>
<dbReference type="InterPro" id="IPR036866">
    <property type="entry name" value="RibonucZ/Hydroxyglut_hydro"/>
</dbReference>
<evidence type="ECO:0000313" key="4">
    <source>
        <dbReference type="Proteomes" id="UP000648257"/>
    </source>
</evidence>
<reference evidence="3 4" key="1">
    <citation type="submission" date="2020-08" db="EMBL/GenBank/DDBJ databases">
        <title>Novel species isolated from subtropical streams in China.</title>
        <authorList>
            <person name="Lu H."/>
        </authorList>
    </citation>
    <scope>NUCLEOTIDE SEQUENCE [LARGE SCALE GENOMIC DNA]</scope>
    <source>
        <strain evidence="3 4">KACC 16656</strain>
    </source>
</reference>
<evidence type="ECO:0000313" key="3">
    <source>
        <dbReference type="EMBL" id="MBC3807051.1"/>
    </source>
</evidence>
<dbReference type="Gene3D" id="3.60.15.10">
    <property type="entry name" value="Ribonuclease Z/Hydroxyacylglutathione hydrolase-like"/>
    <property type="match status" value="1"/>
</dbReference>
<keyword evidence="1" id="KW-0378">Hydrolase</keyword>
<accession>A0ABR6X2H1</accession>
<dbReference type="CDD" id="cd16295">
    <property type="entry name" value="TTHA0252-CPSF-like_MBL-fold"/>
    <property type="match status" value="1"/>
</dbReference>
<dbReference type="Pfam" id="PF00753">
    <property type="entry name" value="Lactamase_B"/>
    <property type="match status" value="1"/>
</dbReference>
<dbReference type="InterPro" id="IPR001279">
    <property type="entry name" value="Metallo-B-lactamas"/>
</dbReference>
<gene>
    <name evidence="3" type="ORF">H8K52_06800</name>
</gene>
<dbReference type="InterPro" id="IPR022712">
    <property type="entry name" value="Beta_Casp"/>
</dbReference>
<protein>
    <submittedName>
        <fullName evidence="3">MBL fold metallo-hydrolase</fullName>
    </submittedName>
</protein>
<name>A0ABR6X2H1_9BURK</name>
<organism evidence="3 4">
    <name type="scientific">Undibacterium seohonense</name>
    <dbReference type="NCBI Taxonomy" id="1344950"/>
    <lineage>
        <taxon>Bacteria</taxon>
        <taxon>Pseudomonadati</taxon>
        <taxon>Pseudomonadota</taxon>
        <taxon>Betaproteobacteria</taxon>
        <taxon>Burkholderiales</taxon>
        <taxon>Oxalobacteraceae</taxon>
        <taxon>Undibacterium</taxon>
    </lineage>
</organism>
<proteinExistence type="predicted"/>
<dbReference type="InterPro" id="IPR050698">
    <property type="entry name" value="MBL"/>
</dbReference>
<keyword evidence="4" id="KW-1185">Reference proteome</keyword>
<evidence type="ECO:0000259" key="2">
    <source>
        <dbReference type="SMART" id="SM00849"/>
    </source>
</evidence>
<feature type="domain" description="Metallo-beta-lactamase" evidence="2">
    <location>
        <begin position="13"/>
        <end position="212"/>
    </location>
</feature>
<comment type="caution">
    <text evidence="3">The sequence shown here is derived from an EMBL/GenBank/DDBJ whole genome shotgun (WGS) entry which is preliminary data.</text>
</comment>
<dbReference type="PANTHER" id="PTHR11203">
    <property type="entry name" value="CLEAVAGE AND POLYADENYLATION SPECIFICITY FACTOR FAMILY MEMBER"/>
    <property type="match status" value="1"/>
</dbReference>
<sequence>MEVCFVGPLGVVTGSCTWLRDIEKNWNFLIDCGMQQGETTADKWNSGEWPFDPAEIKFVVLTHAHIDHCGLIPLLYRKGFKGQIYCTKETEEIAKFLLKDAAGQPGAPFNRSDVDVIKWQEPGSEKQLGTFLPIDTNLFLQFYRTGHVMGAVSVVVRWGPPGDQKSMVFSGDLGPSGENEEGLPLLRFRMSPVACDYAVVESTYGGVVRDSVQSPNEIRRSELRQLLDKVIESKGTLILPSFSFGRTQDVLFDLHWIVAENPEKYRQATYMLDSPLACKLQKVMLKGFERQERTVSGKVRPRWLGKQVFDIFGLDGSDASQYKECLRLLTVTFASNTTSSFIPSTAGNIIAKNWRPILSPLPSRISELEGQAAGPRVVITSSGSCDGGPVASWLPKILGASQNIVAMTGHVADASVGGLLAKVMKMPPSERTRDTGNLVWANGINFPISRIKASITLLRGYSAHADQKGLLDWLFWEYKGQQHVAGRAIFIQHGGNTQREKLARAIHERAYLHETSIDIFQPSNPRDWWNLEDGASIMSTEAEAIKIDAEIARLTRAKQRLQLGGDCQLSWQGIARKVFGGIAQRTFK</sequence>
<evidence type="ECO:0000256" key="1">
    <source>
        <dbReference type="ARBA" id="ARBA00022801"/>
    </source>
</evidence>